<protein>
    <recommendedName>
        <fullName evidence="1">Rabenosyn Rab binding domain-containing protein</fullName>
    </recommendedName>
</protein>
<evidence type="ECO:0000259" key="1">
    <source>
        <dbReference type="Pfam" id="PF11464"/>
    </source>
</evidence>
<name>A0A0D6LF14_9BILA</name>
<keyword evidence="3" id="KW-1185">Reference proteome</keyword>
<evidence type="ECO:0000313" key="2">
    <source>
        <dbReference type="EMBL" id="EPB68506.1"/>
    </source>
</evidence>
<sequence>MEEEDRLHPMFEQRDIIKGYLAQAATAGRLEEVEMLERNLRDLEGEMLKMGLISPT</sequence>
<dbReference type="InterPro" id="IPR036531">
    <property type="entry name" value="Rbsn_Rab-bd_sf"/>
</dbReference>
<dbReference type="EMBL" id="KE125426">
    <property type="protein sequence ID" value="EPB68506.1"/>
    <property type="molecule type" value="Genomic_DNA"/>
</dbReference>
<dbReference type="InterPro" id="IPR021565">
    <property type="entry name" value="Rbsn_Rab-bd"/>
</dbReference>
<dbReference type="Pfam" id="PF11464">
    <property type="entry name" value="Rbsn"/>
    <property type="match status" value="1"/>
</dbReference>
<organism evidence="2 3">
    <name type="scientific">Ancylostoma ceylanicum</name>
    <dbReference type="NCBI Taxonomy" id="53326"/>
    <lineage>
        <taxon>Eukaryota</taxon>
        <taxon>Metazoa</taxon>
        <taxon>Ecdysozoa</taxon>
        <taxon>Nematoda</taxon>
        <taxon>Chromadorea</taxon>
        <taxon>Rhabditida</taxon>
        <taxon>Rhabditina</taxon>
        <taxon>Rhabditomorpha</taxon>
        <taxon>Strongyloidea</taxon>
        <taxon>Ancylostomatidae</taxon>
        <taxon>Ancylostomatinae</taxon>
        <taxon>Ancylostoma</taxon>
    </lineage>
</organism>
<proteinExistence type="predicted"/>
<dbReference type="Proteomes" id="UP000054495">
    <property type="component" value="Unassembled WGS sequence"/>
</dbReference>
<gene>
    <name evidence="2" type="ORF">ANCCEY_12409</name>
</gene>
<dbReference type="Gene3D" id="4.10.860.20">
    <property type="entry name" value="Rabenosyn, Rab binding domain"/>
    <property type="match status" value="1"/>
</dbReference>
<dbReference type="AlphaFoldDB" id="A0A0D6LF14"/>
<feature type="domain" description="Rabenosyn Rab binding" evidence="1">
    <location>
        <begin position="9"/>
        <end position="49"/>
    </location>
</feature>
<dbReference type="SUPFAM" id="SSF140125">
    <property type="entry name" value="Rabenosyn-5 Rab-binding domain-like"/>
    <property type="match status" value="1"/>
</dbReference>
<reference evidence="2 3" key="1">
    <citation type="submission" date="2013-05" db="EMBL/GenBank/DDBJ databases">
        <title>Draft genome of the parasitic nematode Anyclostoma ceylanicum.</title>
        <authorList>
            <person name="Mitreva M."/>
        </authorList>
    </citation>
    <scope>NUCLEOTIDE SEQUENCE [LARGE SCALE GENOMIC DNA]</scope>
</reference>
<accession>A0A0D6LF14</accession>
<evidence type="ECO:0000313" key="3">
    <source>
        <dbReference type="Proteomes" id="UP000054495"/>
    </source>
</evidence>